<accession>A0A0A9CC95</accession>
<reference evidence="1" key="1">
    <citation type="submission" date="2014-09" db="EMBL/GenBank/DDBJ databases">
        <authorList>
            <person name="Magalhaes I.L.F."/>
            <person name="Oliveira U."/>
            <person name="Santos F.R."/>
            <person name="Vidigal T.H.D.A."/>
            <person name="Brescovit A.D."/>
            <person name="Santos A.J."/>
        </authorList>
    </citation>
    <scope>NUCLEOTIDE SEQUENCE</scope>
    <source>
        <tissue evidence="1">Shoot tissue taken approximately 20 cm above the soil surface</tissue>
    </source>
</reference>
<name>A0A0A9CC95_ARUDO</name>
<evidence type="ECO:0000313" key="1">
    <source>
        <dbReference type="EMBL" id="JAD71025.1"/>
    </source>
</evidence>
<organism evidence="1">
    <name type="scientific">Arundo donax</name>
    <name type="common">Giant reed</name>
    <name type="synonym">Donax arundinaceus</name>
    <dbReference type="NCBI Taxonomy" id="35708"/>
    <lineage>
        <taxon>Eukaryota</taxon>
        <taxon>Viridiplantae</taxon>
        <taxon>Streptophyta</taxon>
        <taxon>Embryophyta</taxon>
        <taxon>Tracheophyta</taxon>
        <taxon>Spermatophyta</taxon>
        <taxon>Magnoliopsida</taxon>
        <taxon>Liliopsida</taxon>
        <taxon>Poales</taxon>
        <taxon>Poaceae</taxon>
        <taxon>PACMAD clade</taxon>
        <taxon>Arundinoideae</taxon>
        <taxon>Arundineae</taxon>
        <taxon>Arundo</taxon>
    </lineage>
</organism>
<dbReference type="EMBL" id="GBRH01226870">
    <property type="protein sequence ID" value="JAD71025.1"/>
    <property type="molecule type" value="Transcribed_RNA"/>
</dbReference>
<protein>
    <submittedName>
        <fullName evidence="1">Uncharacterized protein</fullName>
    </submittedName>
</protein>
<sequence>MRVAPSGPCP</sequence>
<proteinExistence type="predicted"/>
<reference evidence="1" key="2">
    <citation type="journal article" date="2015" name="Data Brief">
        <title>Shoot transcriptome of the giant reed, Arundo donax.</title>
        <authorList>
            <person name="Barrero R.A."/>
            <person name="Guerrero F.D."/>
            <person name="Moolhuijzen P."/>
            <person name="Goolsby J.A."/>
            <person name="Tidwell J."/>
            <person name="Bellgard S.E."/>
            <person name="Bellgard M.I."/>
        </authorList>
    </citation>
    <scope>NUCLEOTIDE SEQUENCE</scope>
    <source>
        <tissue evidence="1">Shoot tissue taken approximately 20 cm above the soil surface</tissue>
    </source>
</reference>